<dbReference type="GO" id="GO:0000271">
    <property type="term" value="P:polysaccharide biosynthetic process"/>
    <property type="evidence" value="ECO:0007669"/>
    <property type="project" value="InterPro"/>
</dbReference>
<dbReference type="NCBIfam" id="TIGR03026">
    <property type="entry name" value="NDP-sugDHase"/>
    <property type="match status" value="1"/>
</dbReference>
<dbReference type="RefSeq" id="WP_132460354.1">
    <property type="nucleotide sequence ID" value="NZ_SLXP01000001.1"/>
</dbReference>
<proteinExistence type="inferred from homology"/>
<feature type="binding site" evidence="10">
    <location>
        <position position="354"/>
    </location>
    <ligand>
        <name>NAD(+)</name>
        <dbReference type="ChEBI" id="CHEBI:57540"/>
    </ligand>
</feature>
<dbReference type="SUPFAM" id="SSF51735">
    <property type="entry name" value="NAD(P)-binding Rossmann-fold domains"/>
    <property type="match status" value="1"/>
</dbReference>
<dbReference type="EMBL" id="SLXP01000001">
    <property type="protein sequence ID" value="TCP44212.1"/>
    <property type="molecule type" value="Genomic_DNA"/>
</dbReference>
<keyword evidence="5 7" id="KW-0520">NAD</keyword>
<dbReference type="GO" id="GO:0051287">
    <property type="term" value="F:NAD binding"/>
    <property type="evidence" value="ECO:0007669"/>
    <property type="project" value="InterPro"/>
</dbReference>
<dbReference type="UniPathway" id="UPA00038">
    <property type="reaction ID" value="UER00491"/>
</dbReference>
<protein>
    <recommendedName>
        <fullName evidence="3 7">UDP-glucose 6-dehydrogenase</fullName>
        <ecNumber evidence="3 7">1.1.1.22</ecNumber>
    </recommendedName>
</protein>
<accession>A0A4R2Q5X9</accession>
<dbReference type="InterPro" id="IPR001732">
    <property type="entry name" value="UDP-Glc/GDP-Man_DH_N"/>
</dbReference>
<dbReference type="InterPro" id="IPR036220">
    <property type="entry name" value="UDP-Glc/GDP-Man_DH_C_sf"/>
</dbReference>
<evidence type="ECO:0000313" key="12">
    <source>
        <dbReference type="EMBL" id="TCP44212.1"/>
    </source>
</evidence>
<evidence type="ECO:0000256" key="6">
    <source>
        <dbReference type="ARBA" id="ARBA00047473"/>
    </source>
</evidence>
<evidence type="ECO:0000256" key="10">
    <source>
        <dbReference type="PIRSR" id="PIRSR500134-3"/>
    </source>
</evidence>
<reference evidence="12 13" key="1">
    <citation type="submission" date="2019-03" db="EMBL/GenBank/DDBJ databases">
        <title>Genomic Encyclopedia of Type Strains, Phase IV (KMG-IV): sequencing the most valuable type-strain genomes for metagenomic binning, comparative biology and taxonomic classification.</title>
        <authorList>
            <person name="Goeker M."/>
        </authorList>
    </citation>
    <scope>NUCLEOTIDE SEQUENCE [LARGE SCALE GENOMIC DNA]</scope>
    <source>
        <strain evidence="12 13">DSM 18063</strain>
    </source>
</reference>
<dbReference type="InterPro" id="IPR014027">
    <property type="entry name" value="UDP-Glc/GDP-Man_DH_C"/>
</dbReference>
<comment type="similarity">
    <text evidence="2 7">Belongs to the UDP-glucose/GDP-mannose dehydrogenase family.</text>
</comment>
<dbReference type="Gene3D" id="3.40.50.720">
    <property type="entry name" value="NAD(P)-binding Rossmann-like Domain"/>
    <property type="match status" value="2"/>
</dbReference>
<evidence type="ECO:0000256" key="9">
    <source>
        <dbReference type="PIRSR" id="PIRSR500134-2"/>
    </source>
</evidence>
<name>A0A4R2Q5X9_9RHOB</name>
<evidence type="ECO:0000259" key="11">
    <source>
        <dbReference type="SMART" id="SM00984"/>
    </source>
</evidence>
<feature type="binding site" evidence="9">
    <location>
        <begin position="280"/>
        <end position="284"/>
    </location>
    <ligand>
        <name>substrate</name>
    </ligand>
</feature>
<feature type="binding site" evidence="10">
    <location>
        <position position="58"/>
    </location>
    <ligand>
        <name>NAD(+)</name>
        <dbReference type="ChEBI" id="CHEBI:57540"/>
    </ligand>
</feature>
<evidence type="ECO:0000256" key="5">
    <source>
        <dbReference type="ARBA" id="ARBA00023027"/>
    </source>
</evidence>
<keyword evidence="13" id="KW-1185">Reference proteome</keyword>
<feature type="binding site" evidence="10">
    <location>
        <position position="109"/>
    </location>
    <ligand>
        <name>NAD(+)</name>
        <dbReference type="ChEBI" id="CHEBI:57540"/>
    </ligand>
</feature>
<feature type="binding site" evidence="9">
    <location>
        <position position="347"/>
    </location>
    <ligand>
        <name>substrate</name>
    </ligand>
</feature>
<dbReference type="PIRSF" id="PIRSF000124">
    <property type="entry name" value="UDPglc_GDPman_dh"/>
    <property type="match status" value="1"/>
</dbReference>
<dbReference type="SUPFAM" id="SSF52413">
    <property type="entry name" value="UDP-glucose/GDP-mannose dehydrogenase C-terminal domain"/>
    <property type="match status" value="1"/>
</dbReference>
<organism evidence="12 13">
    <name type="scientific">Rhodovulum marinum</name>
    <dbReference type="NCBI Taxonomy" id="320662"/>
    <lineage>
        <taxon>Bacteria</taxon>
        <taxon>Pseudomonadati</taxon>
        <taxon>Pseudomonadota</taxon>
        <taxon>Alphaproteobacteria</taxon>
        <taxon>Rhodobacterales</taxon>
        <taxon>Paracoccaceae</taxon>
        <taxon>Rhodovulum</taxon>
    </lineage>
</organism>
<feature type="binding site" evidence="10">
    <location>
        <position position="294"/>
    </location>
    <ligand>
        <name>NAD(+)</name>
        <dbReference type="ChEBI" id="CHEBI:57540"/>
    </ligand>
</feature>
<evidence type="ECO:0000256" key="8">
    <source>
        <dbReference type="PIRSR" id="PIRSR500134-1"/>
    </source>
</evidence>
<gene>
    <name evidence="12" type="ORF">EV662_101303</name>
</gene>
<dbReference type="OrthoDB" id="9803238at2"/>
<feature type="binding site" evidence="9">
    <location>
        <position position="288"/>
    </location>
    <ligand>
        <name>substrate</name>
    </ligand>
</feature>
<comment type="catalytic activity">
    <reaction evidence="6 7">
        <text>UDP-alpha-D-glucose + 2 NAD(+) + H2O = UDP-alpha-D-glucuronate + 2 NADH + 3 H(+)</text>
        <dbReference type="Rhea" id="RHEA:23596"/>
        <dbReference type="ChEBI" id="CHEBI:15377"/>
        <dbReference type="ChEBI" id="CHEBI:15378"/>
        <dbReference type="ChEBI" id="CHEBI:57540"/>
        <dbReference type="ChEBI" id="CHEBI:57945"/>
        <dbReference type="ChEBI" id="CHEBI:58052"/>
        <dbReference type="ChEBI" id="CHEBI:58885"/>
        <dbReference type="EC" id="1.1.1.22"/>
    </reaction>
</comment>
<dbReference type="InterPro" id="IPR014026">
    <property type="entry name" value="UDP-Glc/GDP-Man_DH_dimer"/>
</dbReference>
<dbReference type="PANTHER" id="PTHR43750">
    <property type="entry name" value="UDP-GLUCOSE 6-DEHYDROGENASE TUAD"/>
    <property type="match status" value="1"/>
</dbReference>
<evidence type="ECO:0000256" key="4">
    <source>
        <dbReference type="ARBA" id="ARBA00023002"/>
    </source>
</evidence>
<comment type="pathway">
    <text evidence="1">Nucleotide-sugar biosynthesis; UDP-alpha-D-glucuronate biosynthesis; UDP-alpha-D-glucuronate from UDP-alpha-D-glucose: step 1/1.</text>
</comment>
<feature type="binding site" evidence="10">
    <location>
        <position position="53"/>
    </location>
    <ligand>
        <name>NAD(+)</name>
        <dbReference type="ChEBI" id="CHEBI:57540"/>
    </ligand>
</feature>
<comment type="caution">
    <text evidence="12">The sequence shown here is derived from an EMBL/GenBank/DDBJ whole genome shotgun (WGS) entry which is preliminary data.</text>
</comment>
<dbReference type="InterPro" id="IPR028357">
    <property type="entry name" value="UDPglc_DH_bac"/>
</dbReference>
<dbReference type="SUPFAM" id="SSF48179">
    <property type="entry name" value="6-phosphogluconate dehydrogenase C-terminal domain-like"/>
    <property type="match status" value="1"/>
</dbReference>
<feature type="binding site" evidence="9">
    <location>
        <begin position="181"/>
        <end position="184"/>
    </location>
    <ligand>
        <name>substrate</name>
    </ligand>
</feature>
<dbReference type="InterPro" id="IPR008927">
    <property type="entry name" value="6-PGluconate_DH-like_C_sf"/>
</dbReference>
<dbReference type="Gene3D" id="1.20.5.170">
    <property type="match status" value="1"/>
</dbReference>
<dbReference type="PANTHER" id="PTHR43750:SF1">
    <property type="entry name" value="GDP-MANNOSE 6-DEHYDROGENASE"/>
    <property type="match status" value="1"/>
</dbReference>
<dbReference type="PIRSF" id="PIRSF500134">
    <property type="entry name" value="UDPglc_DH_bac"/>
    <property type="match status" value="1"/>
</dbReference>
<dbReference type="GO" id="GO:0006065">
    <property type="term" value="P:UDP-glucuronate biosynthetic process"/>
    <property type="evidence" value="ECO:0007669"/>
    <property type="project" value="UniProtKB-UniPathway"/>
</dbReference>
<feature type="active site" description="Nucleophile" evidence="8">
    <location>
        <position position="291"/>
    </location>
</feature>
<feature type="domain" description="UDP-glucose/GDP-mannose dehydrogenase C-terminal" evidence="11">
    <location>
        <begin position="340"/>
        <end position="447"/>
    </location>
</feature>
<evidence type="ECO:0000256" key="3">
    <source>
        <dbReference type="ARBA" id="ARBA00012954"/>
    </source>
</evidence>
<keyword evidence="4 7" id="KW-0560">Oxidoreductase</keyword>
<dbReference type="Proteomes" id="UP000294835">
    <property type="component" value="Unassembled WGS sequence"/>
</dbReference>
<evidence type="ECO:0000256" key="2">
    <source>
        <dbReference type="ARBA" id="ARBA00006601"/>
    </source>
</evidence>
<feature type="binding site" evidence="10">
    <location>
        <position position="184"/>
    </location>
    <ligand>
        <name>NAD(+)</name>
        <dbReference type="ChEBI" id="CHEBI:57540"/>
    </ligand>
</feature>
<evidence type="ECO:0000313" key="13">
    <source>
        <dbReference type="Proteomes" id="UP000294835"/>
    </source>
</evidence>
<sequence>MTEFPGAFEPASAALVPVLHEARPAISVIGLGYVGAVSCGCLTDLGHRVIGVDLDAAKAASVAAGRAPMHEAGLDDLLGTALDKGILSTSTEVEAAVLATDVTFVSVGTPSRADGRCDLTNVVAVAESIGAALARKAGYHAVVMRCSIPPGTTMGAFAQRLEAVSGKRAGRDFGIAFCPEFMREGEAVADFRTPPKTVIGATDDRVAGIVAGIFAPVDSRPLHCSIEIAEMVKYVDNVWHATKVCFGNEVGRLAAAHGVDGGDVMGIFCEDRKLNISPAYLRPGFAYGGSCLPKEVRAVCGLARAAGLDLPLIGHVAASNEAHIDAVVERVRATGARRVGVLGLTFKPGTDDLRESPALALIARLRAAGVEVVCHDPVLSPRLFRPATPAEAAAKRAAYPALDGLDLRGSVSGVLDGCDAVVLTQNAPEYRAALAGCAPRVIDVTGA</sequence>
<dbReference type="AlphaFoldDB" id="A0A4R2Q5X9"/>
<dbReference type="SMART" id="SM00984">
    <property type="entry name" value="UDPG_MGDP_dh_C"/>
    <property type="match status" value="1"/>
</dbReference>
<feature type="binding site" evidence="9">
    <location>
        <position position="233"/>
    </location>
    <ligand>
        <name>substrate</name>
    </ligand>
</feature>
<dbReference type="InterPro" id="IPR036291">
    <property type="entry name" value="NAD(P)-bd_dom_sf"/>
</dbReference>
<dbReference type="Pfam" id="PF00984">
    <property type="entry name" value="UDPG_MGDP_dh"/>
    <property type="match status" value="1"/>
</dbReference>
<dbReference type="GO" id="GO:0003979">
    <property type="term" value="F:UDP-glucose 6-dehydrogenase activity"/>
    <property type="evidence" value="ECO:0007669"/>
    <property type="project" value="UniProtKB-EC"/>
</dbReference>
<dbReference type="Pfam" id="PF03720">
    <property type="entry name" value="UDPG_MGDP_dh_C"/>
    <property type="match status" value="1"/>
</dbReference>
<dbReference type="InterPro" id="IPR017476">
    <property type="entry name" value="UDP-Glc/GDP-Man"/>
</dbReference>
<dbReference type="EC" id="1.1.1.22" evidence="3 7"/>
<evidence type="ECO:0000256" key="1">
    <source>
        <dbReference type="ARBA" id="ARBA00004701"/>
    </source>
</evidence>
<dbReference type="Pfam" id="PF03721">
    <property type="entry name" value="UDPG_MGDP_dh_N"/>
    <property type="match status" value="1"/>
</dbReference>
<evidence type="ECO:0000256" key="7">
    <source>
        <dbReference type="PIRNR" id="PIRNR000124"/>
    </source>
</evidence>